<keyword evidence="5" id="KW-0819">tRNA processing</keyword>
<dbReference type="InterPro" id="IPR014729">
    <property type="entry name" value="Rossmann-like_a/b/a_fold"/>
</dbReference>
<sequence>MLKVFKKYIEDSFPELLDSHFIIACSGGLDSTVLVELCYQAQLQFSLAHCNFRLRGEASDGDEAFVRDYAKRLKKQIFVTHFDTLGYVNQHKVSVQMAARELRYAWFELLLSQNNKSFLLTAHHANDVLETFLINLSRGTGIDGLTGIPAKINYLRRPLLPFSREELEHFAQVEEMEWREDASNADTKYLRNKIRHEIIPALNELHPTFSENFKNTLSYLNQTQTIASAHLHKLKEEIFIKSKGRVEIEIAKLKELNPLSIYLHGLFSTYGFKEMNNIETLLDGLSGKQLVSNTHVLTKNRDVLLLTSLDETALKNQEFFITEEEVPLNLPISLEFTVVPERFDNSEKVIFVQKNILKYPLTVRKWKNGDYFYPIGLNGKKKLAKFFKDKKIDVLSKEETWLLCSGEQIVWVIGMRADNRFRVVDTAQEILKIEFT</sequence>
<evidence type="ECO:0000256" key="8">
    <source>
        <dbReference type="ARBA" id="ARBA00048539"/>
    </source>
</evidence>
<dbReference type="EMBL" id="LAZR01000086">
    <property type="protein sequence ID" value="KKN93421.1"/>
    <property type="molecule type" value="Genomic_DNA"/>
</dbReference>
<dbReference type="Pfam" id="PF11734">
    <property type="entry name" value="TilS_C"/>
    <property type="match status" value="1"/>
</dbReference>
<evidence type="ECO:0000259" key="9">
    <source>
        <dbReference type="SMART" id="SM00977"/>
    </source>
</evidence>
<dbReference type="NCBIfam" id="TIGR02432">
    <property type="entry name" value="lysidine_TilS_N"/>
    <property type="match status" value="1"/>
</dbReference>
<evidence type="ECO:0000256" key="1">
    <source>
        <dbReference type="ARBA" id="ARBA00004496"/>
    </source>
</evidence>
<dbReference type="NCBIfam" id="TIGR02433">
    <property type="entry name" value="lysidine_TilS_C"/>
    <property type="match status" value="1"/>
</dbReference>
<keyword evidence="7" id="KW-0067">ATP-binding</keyword>
<dbReference type="HAMAP" id="MF_01161">
    <property type="entry name" value="tRNA_Ile_lys_synt"/>
    <property type="match status" value="1"/>
</dbReference>
<dbReference type="InterPro" id="IPR012796">
    <property type="entry name" value="Lysidine-tRNA-synth_C"/>
</dbReference>
<accession>A0A0F9X3N3</accession>
<dbReference type="PANTHER" id="PTHR43033">
    <property type="entry name" value="TRNA(ILE)-LYSIDINE SYNTHASE-RELATED"/>
    <property type="match status" value="1"/>
</dbReference>
<dbReference type="GO" id="GO:0005737">
    <property type="term" value="C:cytoplasm"/>
    <property type="evidence" value="ECO:0007669"/>
    <property type="project" value="UniProtKB-SubCell"/>
</dbReference>
<dbReference type="InterPro" id="IPR012094">
    <property type="entry name" value="tRNA_Ile_lys_synt"/>
</dbReference>
<gene>
    <name evidence="10" type="ORF">LCGC14_0198540</name>
</gene>
<dbReference type="PANTHER" id="PTHR43033:SF1">
    <property type="entry name" value="TRNA(ILE)-LYSIDINE SYNTHASE-RELATED"/>
    <property type="match status" value="1"/>
</dbReference>
<comment type="subcellular location">
    <subcellularLocation>
        <location evidence="1">Cytoplasm</location>
    </subcellularLocation>
</comment>
<dbReference type="InterPro" id="IPR012795">
    <property type="entry name" value="tRNA_Ile_lys_synt_N"/>
</dbReference>
<keyword evidence="4" id="KW-0436">Ligase</keyword>
<organism evidence="10">
    <name type="scientific">marine sediment metagenome</name>
    <dbReference type="NCBI Taxonomy" id="412755"/>
    <lineage>
        <taxon>unclassified sequences</taxon>
        <taxon>metagenomes</taxon>
        <taxon>ecological metagenomes</taxon>
    </lineage>
</organism>
<name>A0A0F9X3N3_9ZZZZ</name>
<dbReference type="SUPFAM" id="SSF56037">
    <property type="entry name" value="PheT/TilS domain"/>
    <property type="match status" value="1"/>
</dbReference>
<keyword evidence="3" id="KW-0963">Cytoplasm</keyword>
<feature type="domain" description="Lysidine-tRNA(Ile) synthetase C-terminal" evidence="9">
    <location>
        <begin position="361"/>
        <end position="433"/>
    </location>
</feature>
<evidence type="ECO:0000256" key="6">
    <source>
        <dbReference type="ARBA" id="ARBA00022741"/>
    </source>
</evidence>
<comment type="caution">
    <text evidence="10">The sequence shown here is derived from an EMBL/GenBank/DDBJ whole genome shotgun (WGS) entry which is preliminary data.</text>
</comment>
<dbReference type="GO" id="GO:0005524">
    <property type="term" value="F:ATP binding"/>
    <property type="evidence" value="ECO:0007669"/>
    <property type="project" value="UniProtKB-KW"/>
</dbReference>
<evidence type="ECO:0000313" key="10">
    <source>
        <dbReference type="EMBL" id="KKN93421.1"/>
    </source>
</evidence>
<evidence type="ECO:0000256" key="4">
    <source>
        <dbReference type="ARBA" id="ARBA00022598"/>
    </source>
</evidence>
<dbReference type="Pfam" id="PF01171">
    <property type="entry name" value="ATP_bind_3"/>
    <property type="match status" value="1"/>
</dbReference>
<comment type="catalytic activity">
    <reaction evidence="8">
        <text>cytidine(34) in tRNA(Ile2) + L-lysine + ATP = lysidine(34) in tRNA(Ile2) + AMP + diphosphate + H(+)</text>
        <dbReference type="Rhea" id="RHEA:43744"/>
        <dbReference type="Rhea" id="RHEA-COMP:10625"/>
        <dbReference type="Rhea" id="RHEA-COMP:10670"/>
        <dbReference type="ChEBI" id="CHEBI:15378"/>
        <dbReference type="ChEBI" id="CHEBI:30616"/>
        <dbReference type="ChEBI" id="CHEBI:32551"/>
        <dbReference type="ChEBI" id="CHEBI:33019"/>
        <dbReference type="ChEBI" id="CHEBI:82748"/>
        <dbReference type="ChEBI" id="CHEBI:83665"/>
        <dbReference type="ChEBI" id="CHEBI:456215"/>
        <dbReference type="EC" id="6.3.4.19"/>
    </reaction>
</comment>
<dbReference type="CDD" id="cd01992">
    <property type="entry name" value="TilS_N"/>
    <property type="match status" value="1"/>
</dbReference>
<dbReference type="EC" id="6.3.4.19" evidence="2"/>
<dbReference type="AlphaFoldDB" id="A0A0F9X3N3"/>
<protein>
    <recommendedName>
        <fullName evidence="2">tRNA(Ile)-lysidine synthetase</fullName>
        <ecNumber evidence="2">6.3.4.19</ecNumber>
    </recommendedName>
</protein>
<evidence type="ECO:0000256" key="5">
    <source>
        <dbReference type="ARBA" id="ARBA00022694"/>
    </source>
</evidence>
<dbReference type="SUPFAM" id="SSF52402">
    <property type="entry name" value="Adenine nucleotide alpha hydrolases-like"/>
    <property type="match status" value="1"/>
</dbReference>
<dbReference type="GO" id="GO:0032267">
    <property type="term" value="F:tRNA(Ile)-lysidine synthase activity"/>
    <property type="evidence" value="ECO:0007669"/>
    <property type="project" value="UniProtKB-EC"/>
</dbReference>
<dbReference type="SMART" id="SM00977">
    <property type="entry name" value="TilS_C"/>
    <property type="match status" value="1"/>
</dbReference>
<proteinExistence type="inferred from homology"/>
<evidence type="ECO:0000256" key="7">
    <source>
        <dbReference type="ARBA" id="ARBA00022840"/>
    </source>
</evidence>
<reference evidence="10" key="1">
    <citation type="journal article" date="2015" name="Nature">
        <title>Complex archaea that bridge the gap between prokaryotes and eukaryotes.</title>
        <authorList>
            <person name="Spang A."/>
            <person name="Saw J.H."/>
            <person name="Jorgensen S.L."/>
            <person name="Zaremba-Niedzwiedzka K."/>
            <person name="Martijn J."/>
            <person name="Lind A.E."/>
            <person name="van Eijk R."/>
            <person name="Schleper C."/>
            <person name="Guy L."/>
            <person name="Ettema T.J."/>
        </authorList>
    </citation>
    <scope>NUCLEOTIDE SEQUENCE</scope>
</reference>
<evidence type="ECO:0000256" key="3">
    <source>
        <dbReference type="ARBA" id="ARBA00022490"/>
    </source>
</evidence>
<keyword evidence="6" id="KW-0547">Nucleotide-binding</keyword>
<dbReference type="Gene3D" id="3.40.50.620">
    <property type="entry name" value="HUPs"/>
    <property type="match status" value="1"/>
</dbReference>
<dbReference type="GO" id="GO:0008033">
    <property type="term" value="P:tRNA processing"/>
    <property type="evidence" value="ECO:0007669"/>
    <property type="project" value="UniProtKB-KW"/>
</dbReference>
<dbReference type="InterPro" id="IPR011063">
    <property type="entry name" value="TilS/TtcA_N"/>
</dbReference>
<evidence type="ECO:0000256" key="2">
    <source>
        <dbReference type="ARBA" id="ARBA00013267"/>
    </source>
</evidence>